<dbReference type="Gene3D" id="3.30.160.250">
    <property type="match status" value="1"/>
</dbReference>
<name>A0A7H1KUB7_ECOLX</name>
<dbReference type="Pfam" id="PF15919">
    <property type="entry name" value="HicB_lk_antitox"/>
    <property type="match status" value="1"/>
</dbReference>
<proteinExistence type="predicted"/>
<protein>
    <submittedName>
        <fullName evidence="2">HicB</fullName>
    </submittedName>
</protein>
<feature type="domain" description="HicB-like antitoxin of toxin-antitoxin system" evidence="1">
    <location>
        <begin position="25"/>
        <end position="113"/>
    </location>
</feature>
<organism evidence="2">
    <name type="scientific">Escherichia coli</name>
    <dbReference type="NCBI Taxonomy" id="562"/>
    <lineage>
        <taxon>Bacteria</taxon>
        <taxon>Pseudomonadati</taxon>
        <taxon>Pseudomonadota</taxon>
        <taxon>Gammaproteobacteria</taxon>
        <taxon>Enterobacterales</taxon>
        <taxon>Enterobacteriaceae</taxon>
        <taxon>Escherichia</taxon>
    </lineage>
</organism>
<dbReference type="InterPro" id="IPR031807">
    <property type="entry name" value="HicB-like"/>
</dbReference>
<evidence type="ECO:0000259" key="1">
    <source>
        <dbReference type="Pfam" id="PF15919"/>
    </source>
</evidence>
<keyword evidence="2" id="KW-0614">Plasmid</keyword>
<geneLocation type="plasmid" evidence="2">
    <name>pMCR_1138_A1</name>
</geneLocation>
<reference evidence="2" key="1">
    <citation type="submission" date="2020-08" db="EMBL/GenBank/DDBJ databases">
        <title>Characterization of the complete nucleotide sequences of mcr-1-encoding plasmids from Enterobacteriaceae isolates in retailed raw meat products from the Czech Republic.</title>
        <authorList>
            <person name="Zelendova M."/>
            <person name="Papagiannitsis C.C."/>
            <person name="Valcek A."/>
            <person name="Medvecky M."/>
            <person name="Bitar I."/>
            <person name="Hrabak J."/>
            <person name="Gelbicova T."/>
            <person name="Barakova A."/>
            <person name="Kutilova I."/>
            <person name="Karpiskova R."/>
            <person name="Dolejska M."/>
        </authorList>
    </citation>
    <scope>NUCLEOTIDE SEQUENCE</scope>
    <source>
        <strain evidence="2">1138_17_A1</strain>
        <plasmid evidence="2">pMCR_1138_A1</plasmid>
    </source>
</reference>
<dbReference type="AlphaFoldDB" id="A0A7H1KUB7"/>
<dbReference type="EMBL" id="MT929289">
    <property type="protein sequence ID" value="QNT37531.1"/>
    <property type="molecule type" value="Genomic_DNA"/>
</dbReference>
<evidence type="ECO:0000313" key="2">
    <source>
        <dbReference type="EMBL" id="QNT37531.1"/>
    </source>
</evidence>
<accession>A0A7H1KUB7</accession>
<sequence length="117" mass="12811">MCLYSAPRCKSLPSVEIIMFFSVGVETPKDDQTAYGITVPAFDCFGFGCVSAADSQAEIPAMAREAILAIVEDMVLSGAYSVDDIHDEGCLTYSDHSNYKHCDSWFLVDVDLTLDRP</sequence>